<evidence type="ECO:0000313" key="10">
    <source>
        <dbReference type="EMBL" id="AKM54307.1"/>
    </source>
</evidence>
<dbReference type="EC" id="2.7.8.7" evidence="8"/>
<name>A0A0H3XMQ9_9MOLU</name>
<keyword evidence="11" id="KW-1185">Reference proteome</keyword>
<keyword evidence="1 8" id="KW-0444">Lipid biosynthesis</keyword>
<dbReference type="HAMAP" id="MF_00101">
    <property type="entry name" value="AcpS"/>
    <property type="match status" value="1"/>
</dbReference>
<dbReference type="PATRIC" id="fig|743698.3.peg.748"/>
<dbReference type="InterPro" id="IPR008278">
    <property type="entry name" value="4-PPantetheinyl_Trfase_dom"/>
</dbReference>
<dbReference type="STRING" id="315358.SERIO_v1c07450"/>
<dbReference type="GO" id="GO:0005737">
    <property type="term" value="C:cytoplasm"/>
    <property type="evidence" value="ECO:0007669"/>
    <property type="project" value="UniProtKB-SubCell"/>
</dbReference>
<evidence type="ECO:0000256" key="1">
    <source>
        <dbReference type="ARBA" id="ARBA00022516"/>
    </source>
</evidence>
<keyword evidence="4 8" id="KW-0276">Fatty acid metabolism</keyword>
<keyword evidence="2 8" id="KW-0808">Transferase</keyword>
<dbReference type="GO" id="GO:0000287">
    <property type="term" value="F:magnesium ion binding"/>
    <property type="evidence" value="ECO:0007669"/>
    <property type="project" value="UniProtKB-UniRule"/>
</dbReference>
<feature type="binding site" evidence="8">
    <location>
        <position position="8"/>
    </location>
    <ligand>
        <name>Mg(2+)</name>
        <dbReference type="ChEBI" id="CHEBI:18420"/>
    </ligand>
</feature>
<evidence type="ECO:0000256" key="7">
    <source>
        <dbReference type="ARBA" id="ARBA00023160"/>
    </source>
</evidence>
<proteinExistence type="inferred from homology"/>
<comment type="cofactor">
    <cofactor evidence="8">
        <name>Mg(2+)</name>
        <dbReference type="ChEBI" id="CHEBI:18420"/>
    </cofactor>
</comment>
<comment type="catalytic activity">
    <reaction evidence="8">
        <text>apo-[ACP] + CoA = holo-[ACP] + adenosine 3',5'-bisphosphate + H(+)</text>
        <dbReference type="Rhea" id="RHEA:12068"/>
        <dbReference type="Rhea" id="RHEA-COMP:9685"/>
        <dbReference type="Rhea" id="RHEA-COMP:9690"/>
        <dbReference type="ChEBI" id="CHEBI:15378"/>
        <dbReference type="ChEBI" id="CHEBI:29999"/>
        <dbReference type="ChEBI" id="CHEBI:57287"/>
        <dbReference type="ChEBI" id="CHEBI:58343"/>
        <dbReference type="ChEBI" id="CHEBI:64479"/>
        <dbReference type="EC" id="2.7.8.7"/>
    </reaction>
</comment>
<keyword evidence="8" id="KW-0963">Cytoplasm</keyword>
<reference evidence="11" key="2">
    <citation type="submission" date="2015-06" db="EMBL/GenBank/DDBJ databases">
        <title>Complete genome sequence of Spiroplasma eriocheiris TDA-040725-5 (DSM 21848).</title>
        <authorList>
            <person name="Lo W.-S."/>
            <person name="Kuo C.-H."/>
        </authorList>
    </citation>
    <scope>NUCLEOTIDE SEQUENCE [LARGE SCALE GENOMIC DNA]</scope>
    <source>
        <strain evidence="11">TDA-040725-5</strain>
    </source>
</reference>
<accession>A0A0H3XMQ9</accession>
<comment type="similarity">
    <text evidence="8">Belongs to the P-Pant transferase superfamily. AcpS family.</text>
</comment>
<keyword evidence="3 8" id="KW-0479">Metal-binding</keyword>
<reference evidence="10 11" key="1">
    <citation type="journal article" date="2015" name="Genome Biol. Evol.">
        <title>Found and Lost: The Fates of Horizontally Acquired Genes in Arthropod-Symbiotic Spiroplasma.</title>
        <authorList>
            <person name="Lo W.S."/>
            <person name="Gasparich G.E."/>
            <person name="Kuo C.H."/>
        </authorList>
    </citation>
    <scope>NUCLEOTIDE SEQUENCE [LARGE SCALE GENOMIC DNA]</scope>
    <source>
        <strain evidence="11">TDA-040725-5</strain>
    </source>
</reference>
<dbReference type="InterPro" id="IPR037143">
    <property type="entry name" value="4-PPantetheinyl_Trfase_dom_sf"/>
</dbReference>
<evidence type="ECO:0000256" key="5">
    <source>
        <dbReference type="ARBA" id="ARBA00022842"/>
    </source>
</evidence>
<dbReference type="NCBIfam" id="TIGR00556">
    <property type="entry name" value="pantethn_trn"/>
    <property type="match status" value="1"/>
</dbReference>
<evidence type="ECO:0000256" key="6">
    <source>
        <dbReference type="ARBA" id="ARBA00023098"/>
    </source>
</evidence>
<feature type="domain" description="4'-phosphopantetheinyl transferase" evidence="9">
    <location>
        <begin position="5"/>
        <end position="107"/>
    </location>
</feature>
<evidence type="ECO:0000256" key="2">
    <source>
        <dbReference type="ARBA" id="ARBA00022679"/>
    </source>
</evidence>
<evidence type="ECO:0000256" key="8">
    <source>
        <dbReference type="HAMAP-Rule" id="MF_00101"/>
    </source>
</evidence>
<dbReference type="InterPro" id="IPR002582">
    <property type="entry name" value="ACPS"/>
</dbReference>
<comment type="function">
    <text evidence="8">Transfers the 4'-phosphopantetheine moiety from coenzyme A to a Ser of acyl-carrier-protein.</text>
</comment>
<protein>
    <recommendedName>
        <fullName evidence="8">Holo-[acyl-carrier-protein] synthase</fullName>
        <shortName evidence="8">Holo-ACP synthase</shortName>
        <ecNumber evidence="8">2.7.8.7</ecNumber>
    </recommendedName>
    <alternativeName>
        <fullName evidence="8">4'-phosphopantetheinyl transferase AcpS</fullName>
    </alternativeName>
</protein>
<keyword evidence="6 8" id="KW-0443">Lipid metabolism</keyword>
<dbReference type="Pfam" id="PF01648">
    <property type="entry name" value="ACPS"/>
    <property type="match status" value="1"/>
</dbReference>
<dbReference type="KEGG" id="seri:SERIO_v1c07450"/>
<dbReference type="EMBL" id="CP011856">
    <property type="protein sequence ID" value="AKM54307.1"/>
    <property type="molecule type" value="Genomic_DNA"/>
</dbReference>
<organism evidence="10 11">
    <name type="scientific">Spiroplasma eriocheiris</name>
    <dbReference type="NCBI Taxonomy" id="315358"/>
    <lineage>
        <taxon>Bacteria</taxon>
        <taxon>Bacillati</taxon>
        <taxon>Mycoplasmatota</taxon>
        <taxon>Mollicutes</taxon>
        <taxon>Entomoplasmatales</taxon>
        <taxon>Spiroplasmataceae</taxon>
        <taxon>Spiroplasma</taxon>
    </lineage>
</organism>
<dbReference type="Proteomes" id="UP000035661">
    <property type="component" value="Chromosome"/>
</dbReference>
<gene>
    <name evidence="8 10" type="primary">acpS</name>
    <name evidence="10" type="ORF">SERIO_v1c07450</name>
</gene>
<keyword evidence="7 8" id="KW-0275">Fatty acid biosynthesis</keyword>
<evidence type="ECO:0000259" key="9">
    <source>
        <dbReference type="Pfam" id="PF01648"/>
    </source>
</evidence>
<comment type="subcellular location">
    <subcellularLocation>
        <location evidence="8">Cytoplasm</location>
    </subcellularLocation>
</comment>
<dbReference type="InterPro" id="IPR004568">
    <property type="entry name" value="Ppantetheine-prot_Trfase_dom"/>
</dbReference>
<evidence type="ECO:0000256" key="4">
    <source>
        <dbReference type="ARBA" id="ARBA00022832"/>
    </source>
</evidence>
<dbReference type="AlphaFoldDB" id="A0A0H3XMQ9"/>
<keyword evidence="5 8" id="KW-0460">Magnesium</keyword>
<dbReference type="GO" id="GO:0006633">
    <property type="term" value="P:fatty acid biosynthetic process"/>
    <property type="evidence" value="ECO:0007669"/>
    <property type="project" value="UniProtKB-UniRule"/>
</dbReference>
<dbReference type="SUPFAM" id="SSF56214">
    <property type="entry name" value="4'-phosphopantetheinyl transferase"/>
    <property type="match status" value="1"/>
</dbReference>
<feature type="binding site" evidence="8">
    <location>
        <position position="55"/>
    </location>
    <ligand>
        <name>Mg(2+)</name>
        <dbReference type="ChEBI" id="CHEBI:18420"/>
    </ligand>
</feature>
<sequence>MIKNVGIDIIKNKRIKVNDQFASKILAEKEFQYYSSIDSKTRKREYLAGRWAVKEALIKALEYNFPLNTVCIATGDDNKLKVTGLNLVENEFLNISLSHEEEYSVGIAILSEK</sequence>
<evidence type="ECO:0000256" key="3">
    <source>
        <dbReference type="ARBA" id="ARBA00022723"/>
    </source>
</evidence>
<evidence type="ECO:0000313" key="11">
    <source>
        <dbReference type="Proteomes" id="UP000035661"/>
    </source>
</evidence>
<dbReference type="Gene3D" id="3.90.470.20">
    <property type="entry name" value="4'-phosphopantetheinyl transferase domain"/>
    <property type="match status" value="1"/>
</dbReference>
<dbReference type="GO" id="GO:0008897">
    <property type="term" value="F:holo-[acyl-carrier-protein] synthase activity"/>
    <property type="evidence" value="ECO:0007669"/>
    <property type="project" value="UniProtKB-UniRule"/>
</dbReference>